<feature type="signal peptide" evidence="1">
    <location>
        <begin position="1"/>
        <end position="22"/>
    </location>
</feature>
<evidence type="ECO:0000313" key="2">
    <source>
        <dbReference type="EMBL" id="GFT15792.1"/>
    </source>
</evidence>
<keyword evidence="3" id="KW-1185">Reference proteome</keyword>
<proteinExistence type="predicted"/>
<sequence>MRKEFRVLLFMMFFCHSEICGSQSPDQKVCTDLLPPDYAIHKPSSKVGKSTKVFTWVQILDFGDINQANMIQARETGEIVKPNGRRFRCRVRIESFGFSGNYKNLSHIQFCPRVVFLSSRITALRGIQYPEFLCSLVHFLTI</sequence>
<dbReference type="EMBL" id="BMAW01058345">
    <property type="protein sequence ID" value="GFT15792.1"/>
    <property type="molecule type" value="Genomic_DNA"/>
</dbReference>
<dbReference type="Proteomes" id="UP000887013">
    <property type="component" value="Unassembled WGS sequence"/>
</dbReference>
<feature type="chain" id="PRO_5036459621" evidence="1">
    <location>
        <begin position="23"/>
        <end position="142"/>
    </location>
</feature>
<evidence type="ECO:0000313" key="3">
    <source>
        <dbReference type="Proteomes" id="UP000887013"/>
    </source>
</evidence>
<evidence type="ECO:0000256" key="1">
    <source>
        <dbReference type="SAM" id="SignalP"/>
    </source>
</evidence>
<dbReference type="AlphaFoldDB" id="A0A8X6NJ83"/>
<protein>
    <submittedName>
        <fullName evidence="2">Uncharacterized protein</fullName>
    </submittedName>
</protein>
<accession>A0A8X6NJ83</accession>
<name>A0A8X6NJ83_NEPPI</name>
<gene>
    <name evidence="2" type="ORF">NPIL_458981</name>
</gene>
<keyword evidence="1" id="KW-0732">Signal</keyword>
<comment type="caution">
    <text evidence="2">The sequence shown here is derived from an EMBL/GenBank/DDBJ whole genome shotgun (WGS) entry which is preliminary data.</text>
</comment>
<reference evidence="2" key="1">
    <citation type="submission" date="2020-08" db="EMBL/GenBank/DDBJ databases">
        <title>Multicomponent nature underlies the extraordinary mechanical properties of spider dragline silk.</title>
        <authorList>
            <person name="Kono N."/>
            <person name="Nakamura H."/>
            <person name="Mori M."/>
            <person name="Yoshida Y."/>
            <person name="Ohtoshi R."/>
            <person name="Malay A.D."/>
            <person name="Moran D.A.P."/>
            <person name="Tomita M."/>
            <person name="Numata K."/>
            <person name="Arakawa K."/>
        </authorList>
    </citation>
    <scope>NUCLEOTIDE SEQUENCE</scope>
</reference>
<organism evidence="2 3">
    <name type="scientific">Nephila pilipes</name>
    <name type="common">Giant wood spider</name>
    <name type="synonym">Nephila maculata</name>
    <dbReference type="NCBI Taxonomy" id="299642"/>
    <lineage>
        <taxon>Eukaryota</taxon>
        <taxon>Metazoa</taxon>
        <taxon>Ecdysozoa</taxon>
        <taxon>Arthropoda</taxon>
        <taxon>Chelicerata</taxon>
        <taxon>Arachnida</taxon>
        <taxon>Araneae</taxon>
        <taxon>Araneomorphae</taxon>
        <taxon>Entelegynae</taxon>
        <taxon>Araneoidea</taxon>
        <taxon>Nephilidae</taxon>
        <taxon>Nephila</taxon>
    </lineage>
</organism>